<sequence>MKKNLLFVAAGSVVAILVLYFIFSPTASGDGADIIVPVEKGKFTVEIATTGELKALRSVMINGPTRAREFRVNQLTIERMVEEGTVVNKGDFIASLDKSELFGKLSDGQNNLDSEVAQYEQAKLDTALTLRQERDNILNLEYNVEQKKLVLEQSQYEPPATIKQNEYDLEKAERDLDQARQNYKIKYNQALAKMAERTARLRKEEREFQAMNDLLDEFTITAPQDGMVIYRTNWDGNKIAEGSQISAWNPVVATLPDLTEMQSITYVNEVEIRKVKVGQEVEIGLDAFPEKQFTGKVTRVANVGQQRPNSDAKVFEVEILVNESDPVMRPAMTTSNTIVAEELDDAIYVPLEAIHVQNDSINYVYLNNGSKQEVKLGLANYDEAIVELGLEEGDKVYLSIPDWGGGQSVKLLEELEGKRNLKEEEQAAEKPAAKRPGAGAPKGSKPAPREAKSEKKASKS</sequence>
<dbReference type="Gene3D" id="6.20.50.140">
    <property type="match status" value="1"/>
</dbReference>
<evidence type="ECO:0000256" key="2">
    <source>
        <dbReference type="ARBA" id="ARBA00023054"/>
    </source>
</evidence>
<organism evidence="6 7">
    <name type="scientific">Echinicola strongylocentroti</name>
    <dbReference type="NCBI Taxonomy" id="1795355"/>
    <lineage>
        <taxon>Bacteria</taxon>
        <taxon>Pseudomonadati</taxon>
        <taxon>Bacteroidota</taxon>
        <taxon>Cytophagia</taxon>
        <taxon>Cytophagales</taxon>
        <taxon>Cyclobacteriaceae</taxon>
        <taxon>Echinicola</taxon>
    </lineage>
</organism>
<evidence type="ECO:0000256" key="1">
    <source>
        <dbReference type="ARBA" id="ARBA00004196"/>
    </source>
</evidence>
<comment type="subcellular location">
    <subcellularLocation>
        <location evidence="1">Cell envelope</location>
    </subcellularLocation>
</comment>
<dbReference type="GO" id="GO:0030313">
    <property type="term" value="C:cell envelope"/>
    <property type="evidence" value="ECO:0007669"/>
    <property type="project" value="UniProtKB-SubCell"/>
</dbReference>
<name>A0A2Z4IGB7_9BACT</name>
<reference evidence="6 7" key="1">
    <citation type="submission" date="2018-06" db="EMBL/GenBank/DDBJ databases">
        <title>Echinicola strongylocentroti sp. nov., isolated from a sea urchin Strongylocentrotus intermedius.</title>
        <authorList>
            <person name="Bae S.S."/>
        </authorList>
    </citation>
    <scope>NUCLEOTIDE SEQUENCE [LARGE SCALE GENOMIC DNA]</scope>
    <source>
        <strain evidence="6 7">MEBiC08714</strain>
    </source>
</reference>
<dbReference type="PANTHER" id="PTHR32347">
    <property type="entry name" value="EFFLUX SYSTEM COMPONENT YKNX-RELATED"/>
    <property type="match status" value="1"/>
</dbReference>
<accession>A0A2Z4IGB7</accession>
<feature type="region of interest" description="Disordered" evidence="4">
    <location>
        <begin position="420"/>
        <end position="460"/>
    </location>
</feature>
<dbReference type="PANTHER" id="PTHR32347:SF23">
    <property type="entry name" value="BLL5650 PROTEIN"/>
    <property type="match status" value="1"/>
</dbReference>
<dbReference type="Proteomes" id="UP000248688">
    <property type="component" value="Chromosome"/>
</dbReference>
<evidence type="ECO:0000259" key="5">
    <source>
        <dbReference type="Pfam" id="PF25990"/>
    </source>
</evidence>
<dbReference type="Pfam" id="PF25990">
    <property type="entry name" value="Beta-barrel_YknX"/>
    <property type="match status" value="1"/>
</dbReference>
<evidence type="ECO:0000256" key="3">
    <source>
        <dbReference type="SAM" id="Coils"/>
    </source>
</evidence>
<feature type="coiled-coil region" evidence="3">
    <location>
        <begin position="162"/>
        <end position="207"/>
    </location>
</feature>
<dbReference type="AlphaFoldDB" id="A0A2Z4IGB7"/>
<dbReference type="OrthoDB" id="1522431at2"/>
<dbReference type="EMBL" id="CP030041">
    <property type="protein sequence ID" value="AWW29749.1"/>
    <property type="molecule type" value="Genomic_DNA"/>
</dbReference>
<evidence type="ECO:0000313" key="6">
    <source>
        <dbReference type="EMBL" id="AWW29749.1"/>
    </source>
</evidence>
<feature type="compositionally biased region" description="Basic and acidic residues" evidence="4">
    <location>
        <begin position="447"/>
        <end position="460"/>
    </location>
</feature>
<feature type="compositionally biased region" description="Low complexity" evidence="4">
    <location>
        <begin position="434"/>
        <end position="446"/>
    </location>
</feature>
<gene>
    <name evidence="6" type="ORF">DN752_06225</name>
</gene>
<evidence type="ECO:0000313" key="7">
    <source>
        <dbReference type="Proteomes" id="UP000248688"/>
    </source>
</evidence>
<keyword evidence="2 3" id="KW-0175">Coiled coil</keyword>
<dbReference type="KEGG" id="est:DN752_06225"/>
<feature type="compositionally biased region" description="Basic and acidic residues" evidence="4">
    <location>
        <begin position="420"/>
        <end position="432"/>
    </location>
</feature>
<proteinExistence type="predicted"/>
<dbReference type="Gene3D" id="2.40.30.170">
    <property type="match status" value="1"/>
</dbReference>
<evidence type="ECO:0000256" key="4">
    <source>
        <dbReference type="SAM" id="MobiDB-lite"/>
    </source>
</evidence>
<dbReference type="InterPro" id="IPR050465">
    <property type="entry name" value="UPF0194_transport"/>
</dbReference>
<keyword evidence="7" id="KW-1185">Reference proteome</keyword>
<feature type="domain" description="YknX-like beta-barrel" evidence="5">
    <location>
        <begin position="266"/>
        <end position="334"/>
    </location>
</feature>
<dbReference type="RefSeq" id="WP_112783147.1">
    <property type="nucleotide sequence ID" value="NZ_CP030041.1"/>
</dbReference>
<dbReference type="InterPro" id="IPR058636">
    <property type="entry name" value="Beta-barrel_YknX"/>
</dbReference>
<protein>
    <submittedName>
        <fullName evidence="6">RND transporter</fullName>
    </submittedName>
</protein>